<evidence type="ECO:0000256" key="2">
    <source>
        <dbReference type="ARBA" id="ARBA00022475"/>
    </source>
</evidence>
<dbReference type="RefSeq" id="WP_107570521.1">
    <property type="nucleotide sequence ID" value="NZ_PYYB01000003.1"/>
</dbReference>
<keyword evidence="3 6" id="KW-0812">Transmembrane</keyword>
<feature type="chain" id="PRO_5015587922" description="Type II secretion system protein GspF domain-containing protein" evidence="7">
    <location>
        <begin position="28"/>
        <end position="282"/>
    </location>
</feature>
<evidence type="ECO:0000256" key="1">
    <source>
        <dbReference type="ARBA" id="ARBA00004651"/>
    </source>
</evidence>
<dbReference type="EMBL" id="PYYB01000003">
    <property type="protein sequence ID" value="PTL55478.1"/>
    <property type="molecule type" value="Genomic_DNA"/>
</dbReference>
<dbReference type="AlphaFoldDB" id="A0A2T4UDA0"/>
<evidence type="ECO:0000313" key="9">
    <source>
        <dbReference type="EMBL" id="PTL55478.1"/>
    </source>
</evidence>
<evidence type="ECO:0000256" key="5">
    <source>
        <dbReference type="ARBA" id="ARBA00023136"/>
    </source>
</evidence>
<accession>A0A2T4UDA0</accession>
<keyword evidence="7" id="KW-0732">Signal</keyword>
<dbReference type="OrthoDB" id="5245097at2"/>
<reference evidence="9 10" key="1">
    <citation type="submission" date="2018-03" db="EMBL/GenBank/DDBJ databases">
        <title>Aquarubrobacter algicola gen. nov., sp. nov., a novel actinobacterium isolated from shallow eutrophic lake during the end of cyanobacterial harmful algal blooms.</title>
        <authorList>
            <person name="Chun S.J."/>
        </authorList>
    </citation>
    <scope>NUCLEOTIDE SEQUENCE [LARGE SCALE GENOMIC DNA]</scope>
    <source>
        <strain evidence="9 10">Seoho-28</strain>
    </source>
</reference>
<sequence length="282" mass="28321">MSVAALIAGLAAASAVAALGAAAQAHAARPPRAEPAADRGAPAPGPALAALLRLGRRTGAPRPSRGLAGRLAAAGLDARLTPADLMAIKGATVLLVAAVGLTLLPALGGTAALPLLLVAAGGGFLVPDRWLVLRARRRAAVMAVEVADVLDLLRVGVAAGRGPVRALAEVGRRHPGLLAAELRRTAREIGAGTRREEALEALRARCPLPAVAALVAALRRAERHGVPLAPALAAIAADARADRVRLLADHAARAAPKIQLVIALLLVPGVLLLVAAAMVSTL</sequence>
<dbReference type="GO" id="GO:0005886">
    <property type="term" value="C:plasma membrane"/>
    <property type="evidence" value="ECO:0007669"/>
    <property type="project" value="UniProtKB-SubCell"/>
</dbReference>
<evidence type="ECO:0000256" key="4">
    <source>
        <dbReference type="ARBA" id="ARBA00022989"/>
    </source>
</evidence>
<keyword evidence="2" id="KW-1003">Cell membrane</keyword>
<organism evidence="9 10">
    <name type="scientific">Paraconexibacter algicola</name>
    <dbReference type="NCBI Taxonomy" id="2133960"/>
    <lineage>
        <taxon>Bacteria</taxon>
        <taxon>Bacillati</taxon>
        <taxon>Actinomycetota</taxon>
        <taxon>Thermoleophilia</taxon>
        <taxon>Solirubrobacterales</taxon>
        <taxon>Paraconexibacteraceae</taxon>
        <taxon>Paraconexibacter</taxon>
    </lineage>
</organism>
<evidence type="ECO:0000256" key="6">
    <source>
        <dbReference type="SAM" id="Phobius"/>
    </source>
</evidence>
<evidence type="ECO:0000313" key="10">
    <source>
        <dbReference type="Proteomes" id="UP000240739"/>
    </source>
</evidence>
<proteinExistence type="predicted"/>
<gene>
    <name evidence="9" type="ORF">C7Y72_17655</name>
</gene>
<feature type="domain" description="Type II secretion system protein GspF" evidence="8">
    <location>
        <begin position="150"/>
        <end position="274"/>
    </location>
</feature>
<comment type="subcellular location">
    <subcellularLocation>
        <location evidence="1">Cell membrane</location>
        <topology evidence="1">Multi-pass membrane protein</topology>
    </subcellularLocation>
</comment>
<feature type="transmembrane region" description="Helical" evidence="6">
    <location>
        <begin position="260"/>
        <end position="279"/>
    </location>
</feature>
<dbReference type="PANTHER" id="PTHR35007:SF2">
    <property type="entry name" value="PILUS ASSEMBLE PROTEIN"/>
    <property type="match status" value="1"/>
</dbReference>
<protein>
    <recommendedName>
        <fullName evidence="8">Type II secretion system protein GspF domain-containing protein</fullName>
    </recommendedName>
</protein>
<dbReference type="Pfam" id="PF00482">
    <property type="entry name" value="T2SSF"/>
    <property type="match status" value="1"/>
</dbReference>
<comment type="caution">
    <text evidence="9">The sequence shown here is derived from an EMBL/GenBank/DDBJ whole genome shotgun (WGS) entry which is preliminary data.</text>
</comment>
<evidence type="ECO:0000256" key="3">
    <source>
        <dbReference type="ARBA" id="ARBA00022692"/>
    </source>
</evidence>
<evidence type="ECO:0000256" key="7">
    <source>
        <dbReference type="SAM" id="SignalP"/>
    </source>
</evidence>
<evidence type="ECO:0000259" key="8">
    <source>
        <dbReference type="Pfam" id="PF00482"/>
    </source>
</evidence>
<feature type="signal peptide" evidence="7">
    <location>
        <begin position="1"/>
        <end position="27"/>
    </location>
</feature>
<dbReference type="InterPro" id="IPR018076">
    <property type="entry name" value="T2SS_GspF_dom"/>
</dbReference>
<feature type="transmembrane region" description="Helical" evidence="6">
    <location>
        <begin position="93"/>
        <end position="126"/>
    </location>
</feature>
<dbReference type="Proteomes" id="UP000240739">
    <property type="component" value="Unassembled WGS sequence"/>
</dbReference>
<keyword evidence="4 6" id="KW-1133">Transmembrane helix</keyword>
<dbReference type="PANTHER" id="PTHR35007">
    <property type="entry name" value="INTEGRAL MEMBRANE PROTEIN-RELATED"/>
    <property type="match status" value="1"/>
</dbReference>
<name>A0A2T4UDA0_9ACTN</name>
<keyword evidence="10" id="KW-1185">Reference proteome</keyword>
<keyword evidence="5 6" id="KW-0472">Membrane</keyword>